<name>A0A1X0S1I6_RHIZD</name>
<accession>A0A1X0S1I6</accession>
<sequence length="71" mass="8204">CSSCVAILPTDSRYRTYQACRERVTASLRIESSQTIPVAYISQLSRLRPLDLGRIDKECSHCHVLHWIDER</sequence>
<evidence type="ECO:0000313" key="2">
    <source>
        <dbReference type="Proteomes" id="UP000242381"/>
    </source>
</evidence>
<feature type="non-terminal residue" evidence="1">
    <location>
        <position position="1"/>
    </location>
</feature>
<dbReference type="AlphaFoldDB" id="A0A1X0S1I6"/>
<dbReference type="Proteomes" id="UP000242381">
    <property type="component" value="Unassembled WGS sequence"/>
</dbReference>
<organism evidence="1 2">
    <name type="scientific">Rhizopus microsporus</name>
    <dbReference type="NCBI Taxonomy" id="58291"/>
    <lineage>
        <taxon>Eukaryota</taxon>
        <taxon>Fungi</taxon>
        <taxon>Fungi incertae sedis</taxon>
        <taxon>Mucoromycota</taxon>
        <taxon>Mucoromycotina</taxon>
        <taxon>Mucoromycetes</taxon>
        <taxon>Mucorales</taxon>
        <taxon>Mucorineae</taxon>
        <taxon>Rhizopodaceae</taxon>
        <taxon>Rhizopus</taxon>
    </lineage>
</organism>
<dbReference type="EMBL" id="KV921337">
    <property type="protein sequence ID" value="ORE18165.1"/>
    <property type="molecule type" value="Genomic_DNA"/>
</dbReference>
<proteinExistence type="predicted"/>
<reference evidence="1 2" key="1">
    <citation type="journal article" date="2016" name="Proc. Natl. Acad. Sci. U.S.A.">
        <title>Lipid metabolic changes in an early divergent fungus govern the establishment of a mutualistic symbiosis with endobacteria.</title>
        <authorList>
            <person name="Lastovetsky O.A."/>
            <person name="Gaspar M.L."/>
            <person name="Mondo S.J."/>
            <person name="LaButti K.M."/>
            <person name="Sandor L."/>
            <person name="Grigoriev I.V."/>
            <person name="Henry S.A."/>
            <person name="Pawlowska T.E."/>
        </authorList>
    </citation>
    <scope>NUCLEOTIDE SEQUENCE [LARGE SCALE GENOMIC DNA]</scope>
    <source>
        <strain evidence="1 2">ATCC 11559</strain>
    </source>
</reference>
<gene>
    <name evidence="1" type="ORF">BCV71DRAFT_180179</name>
</gene>
<evidence type="ECO:0000313" key="1">
    <source>
        <dbReference type="EMBL" id="ORE18165.1"/>
    </source>
</evidence>
<protein>
    <submittedName>
        <fullName evidence="1">Uncharacterized protein</fullName>
    </submittedName>
</protein>
<dbReference type="OMA" id="GRIDKEC"/>